<dbReference type="EMBL" id="AFNV02000002">
    <property type="protein sequence ID" value="ERJ20577.1"/>
    <property type="molecule type" value="Genomic_DNA"/>
</dbReference>
<reference evidence="13 14" key="1">
    <citation type="journal article" date="2011" name="J. Bacteriol.">
        <title>Genome sequence of Salinisphaera shabanensis, a gammaproteobacterium from the harsh, variable environment of the brine-seawater interface of the Shaban Deep in the Red Sea.</title>
        <authorList>
            <person name="Antunes A."/>
            <person name="Alam I."/>
            <person name="Bajic V.B."/>
            <person name="Stingl U."/>
        </authorList>
    </citation>
    <scope>NUCLEOTIDE SEQUENCE [LARGE SCALE GENOMIC DNA]</scope>
    <source>
        <strain evidence="13 14">E1L3A</strain>
    </source>
</reference>
<dbReference type="STRING" id="1033802.SSPSH_000301"/>
<evidence type="ECO:0000256" key="4">
    <source>
        <dbReference type="ARBA" id="ARBA00014213"/>
    </source>
</evidence>
<keyword evidence="5" id="KW-0813">Transport</keyword>
<evidence type="ECO:0000256" key="7">
    <source>
        <dbReference type="ARBA" id="ARBA00022519"/>
    </source>
</evidence>
<protein>
    <recommendedName>
        <fullName evidence="4">Lipopolysaccharide export system permease protein LptF</fullName>
    </recommendedName>
</protein>
<evidence type="ECO:0000256" key="2">
    <source>
        <dbReference type="ARBA" id="ARBA00004429"/>
    </source>
</evidence>
<comment type="subunit">
    <text evidence="11">Component of the lipopolysaccharide transport and assembly complex. The LptBFG transporter is composed of two ATP-binding proteins (LptB) and two transmembrane proteins (LptF and LptG).</text>
</comment>
<dbReference type="PANTHER" id="PTHR33529">
    <property type="entry name" value="SLR0882 PROTEIN-RELATED"/>
    <property type="match status" value="1"/>
</dbReference>
<accession>U2ERF3</accession>
<dbReference type="GO" id="GO:0043190">
    <property type="term" value="C:ATP-binding cassette (ABC) transporter complex"/>
    <property type="evidence" value="ECO:0007669"/>
    <property type="project" value="InterPro"/>
</dbReference>
<evidence type="ECO:0000256" key="11">
    <source>
        <dbReference type="ARBA" id="ARBA00026081"/>
    </source>
</evidence>
<keyword evidence="8 12" id="KW-0812">Transmembrane</keyword>
<comment type="subcellular location">
    <subcellularLocation>
        <location evidence="2">Cell inner membrane</location>
        <topology evidence="2">Multi-pass membrane protein</topology>
    </subcellularLocation>
</comment>
<name>U2ERF3_9GAMM</name>
<dbReference type="eggNOG" id="COG0795">
    <property type="taxonomic scope" value="Bacteria"/>
</dbReference>
<keyword evidence="14" id="KW-1185">Reference proteome</keyword>
<feature type="transmembrane region" description="Helical" evidence="12">
    <location>
        <begin position="297"/>
        <end position="318"/>
    </location>
</feature>
<dbReference type="InterPro" id="IPR005495">
    <property type="entry name" value="LptG/LptF_permease"/>
</dbReference>
<keyword evidence="7" id="KW-0997">Cell inner membrane</keyword>
<feature type="transmembrane region" description="Helical" evidence="12">
    <location>
        <begin position="324"/>
        <end position="345"/>
    </location>
</feature>
<comment type="caution">
    <text evidence="13">The sequence shown here is derived from an EMBL/GenBank/DDBJ whole genome shotgun (WGS) entry which is preliminary data.</text>
</comment>
<dbReference type="AlphaFoldDB" id="U2ERF3"/>
<evidence type="ECO:0000256" key="1">
    <source>
        <dbReference type="ARBA" id="ARBA00002265"/>
    </source>
</evidence>
<evidence type="ECO:0000256" key="5">
    <source>
        <dbReference type="ARBA" id="ARBA00022448"/>
    </source>
</evidence>
<dbReference type="InterPro" id="IPR030922">
    <property type="entry name" value="LptF"/>
</dbReference>
<dbReference type="OrthoDB" id="9778062at2"/>
<sequence>MLTVSDRYLLRAVFWPWLAVTAALAAIFASYSVTRYLAEAAQGQQAMRFVAEMIGLRVVVALEVLLPLGLYLGIIIGLGRLYADSEMIALQAGGLGRSRMLRPLLAFALVVSVLVAALSLYGRPWAYGKLYAVEVAVEARLDLSAITPRRFYTSDDAAIYANSKSDNGHQLNDVFARFIDDERRVVIRAAHMRRSTDADGAPTLDFRDGHLYQLDMQGPNDRVVGFGKLQWHLSPSSRVVGYKRKAASSASLLQMTDRDDIAERQWRYSRPVAVIFLALLGIVFARSTPRRGRAGNMVAAAVSFALYYGLASVARSWVEQGVVAIIPGVYWVDALVGAIACVLLFRRRSSY</sequence>
<dbReference type="Proteomes" id="UP000006242">
    <property type="component" value="Unassembled WGS sequence"/>
</dbReference>
<reference evidence="13 14" key="2">
    <citation type="journal article" date="2013" name="PLoS ONE">
        <title>INDIGO - INtegrated Data Warehouse of MIcrobial GenOmes with Examples from the Red Sea Extremophiles.</title>
        <authorList>
            <person name="Alam I."/>
            <person name="Antunes A."/>
            <person name="Kamau A.A."/>
            <person name="Ba Alawi W."/>
            <person name="Kalkatawi M."/>
            <person name="Stingl U."/>
            <person name="Bajic V.B."/>
        </authorList>
    </citation>
    <scope>NUCLEOTIDE SEQUENCE [LARGE SCALE GENOMIC DNA]</scope>
    <source>
        <strain evidence="13 14">E1L3A</strain>
    </source>
</reference>
<comment type="function">
    <text evidence="1">Part of the ABC transporter complex LptBFG involved in the translocation of lipopolysaccharide (LPS) from the inner membrane to the outer membrane.</text>
</comment>
<evidence type="ECO:0000256" key="10">
    <source>
        <dbReference type="ARBA" id="ARBA00023136"/>
    </source>
</evidence>
<feature type="transmembrane region" description="Helical" evidence="12">
    <location>
        <begin position="12"/>
        <end position="34"/>
    </location>
</feature>
<gene>
    <name evidence="13" type="ORF">SSPSH_000301</name>
</gene>
<keyword evidence="6" id="KW-1003">Cell membrane</keyword>
<keyword evidence="9 12" id="KW-1133">Transmembrane helix</keyword>
<feature type="transmembrane region" description="Helical" evidence="12">
    <location>
        <begin position="54"/>
        <end position="83"/>
    </location>
</feature>
<feature type="transmembrane region" description="Helical" evidence="12">
    <location>
        <begin position="104"/>
        <end position="122"/>
    </location>
</feature>
<evidence type="ECO:0000256" key="12">
    <source>
        <dbReference type="SAM" id="Phobius"/>
    </source>
</evidence>
<dbReference type="GO" id="GO:0015920">
    <property type="term" value="P:lipopolysaccharide transport"/>
    <property type="evidence" value="ECO:0007669"/>
    <property type="project" value="TreeGrafter"/>
</dbReference>
<keyword evidence="10 12" id="KW-0472">Membrane</keyword>
<proteinExistence type="inferred from homology"/>
<evidence type="ECO:0000256" key="9">
    <source>
        <dbReference type="ARBA" id="ARBA00022989"/>
    </source>
</evidence>
<dbReference type="Pfam" id="PF03739">
    <property type="entry name" value="LptF_LptG"/>
    <property type="match status" value="1"/>
</dbReference>
<dbReference type="PANTHER" id="PTHR33529:SF7">
    <property type="entry name" value="LIPOPOLYSACCHARIDE EXPORT SYSTEM PERMEASE PROTEIN LPTF"/>
    <property type="match status" value="1"/>
</dbReference>
<organism evidence="13 14">
    <name type="scientific">Salinisphaera shabanensis E1L3A</name>
    <dbReference type="NCBI Taxonomy" id="1033802"/>
    <lineage>
        <taxon>Bacteria</taxon>
        <taxon>Pseudomonadati</taxon>
        <taxon>Pseudomonadota</taxon>
        <taxon>Gammaproteobacteria</taxon>
        <taxon>Salinisphaerales</taxon>
        <taxon>Salinisphaeraceae</taxon>
        <taxon>Salinisphaera</taxon>
    </lineage>
</organism>
<evidence type="ECO:0000313" key="14">
    <source>
        <dbReference type="Proteomes" id="UP000006242"/>
    </source>
</evidence>
<evidence type="ECO:0000256" key="6">
    <source>
        <dbReference type="ARBA" id="ARBA00022475"/>
    </source>
</evidence>
<dbReference type="NCBIfam" id="TIGR04407">
    <property type="entry name" value="LptF_YjgP"/>
    <property type="match status" value="1"/>
</dbReference>
<evidence type="ECO:0000313" key="13">
    <source>
        <dbReference type="EMBL" id="ERJ20577.1"/>
    </source>
</evidence>
<evidence type="ECO:0000256" key="3">
    <source>
        <dbReference type="ARBA" id="ARBA00007725"/>
    </source>
</evidence>
<comment type="similarity">
    <text evidence="3">Belongs to the LptF/LptG family.</text>
</comment>
<dbReference type="GO" id="GO:0055085">
    <property type="term" value="P:transmembrane transport"/>
    <property type="evidence" value="ECO:0007669"/>
    <property type="project" value="InterPro"/>
</dbReference>
<evidence type="ECO:0000256" key="8">
    <source>
        <dbReference type="ARBA" id="ARBA00022692"/>
    </source>
</evidence>
<dbReference type="RefSeq" id="WP_006913132.1">
    <property type="nucleotide sequence ID" value="NZ_AFNV02000002.1"/>
</dbReference>